<feature type="non-terminal residue" evidence="2">
    <location>
        <position position="1"/>
    </location>
</feature>
<feature type="region of interest" description="Disordered" evidence="1">
    <location>
        <begin position="85"/>
        <end position="112"/>
    </location>
</feature>
<accession>A0AAV2AR24</accession>
<evidence type="ECO:0000313" key="3">
    <source>
        <dbReference type="Proteomes" id="UP001497382"/>
    </source>
</evidence>
<reference evidence="2 3" key="1">
    <citation type="submission" date="2024-04" db="EMBL/GenBank/DDBJ databases">
        <authorList>
            <person name="Rising A."/>
            <person name="Reimegard J."/>
            <person name="Sonavane S."/>
            <person name="Akerstrom W."/>
            <person name="Nylinder S."/>
            <person name="Hedman E."/>
            <person name="Kallberg Y."/>
        </authorList>
    </citation>
    <scope>NUCLEOTIDE SEQUENCE [LARGE SCALE GENOMIC DNA]</scope>
</reference>
<evidence type="ECO:0000256" key="1">
    <source>
        <dbReference type="SAM" id="MobiDB-lite"/>
    </source>
</evidence>
<feature type="non-terminal residue" evidence="2">
    <location>
        <position position="220"/>
    </location>
</feature>
<name>A0AAV2AR24_9ARAC</name>
<dbReference type="EMBL" id="CAXIEN010000197">
    <property type="protein sequence ID" value="CAL1286052.1"/>
    <property type="molecule type" value="Genomic_DNA"/>
</dbReference>
<feature type="compositionally biased region" description="Basic and acidic residues" evidence="1">
    <location>
        <begin position="91"/>
        <end position="102"/>
    </location>
</feature>
<gene>
    <name evidence="2" type="ORF">LARSCL_LOCUS14029</name>
</gene>
<evidence type="ECO:0000313" key="2">
    <source>
        <dbReference type="EMBL" id="CAL1286052.1"/>
    </source>
</evidence>
<proteinExistence type="predicted"/>
<keyword evidence="3" id="KW-1185">Reference proteome</keyword>
<organism evidence="2 3">
    <name type="scientific">Larinioides sclopetarius</name>
    <dbReference type="NCBI Taxonomy" id="280406"/>
    <lineage>
        <taxon>Eukaryota</taxon>
        <taxon>Metazoa</taxon>
        <taxon>Ecdysozoa</taxon>
        <taxon>Arthropoda</taxon>
        <taxon>Chelicerata</taxon>
        <taxon>Arachnida</taxon>
        <taxon>Araneae</taxon>
        <taxon>Araneomorphae</taxon>
        <taxon>Entelegynae</taxon>
        <taxon>Araneoidea</taxon>
        <taxon>Araneidae</taxon>
        <taxon>Larinioides</taxon>
    </lineage>
</organism>
<dbReference type="AlphaFoldDB" id="A0AAV2AR24"/>
<comment type="caution">
    <text evidence="2">The sequence shown here is derived from an EMBL/GenBank/DDBJ whole genome shotgun (WGS) entry which is preliminary data.</text>
</comment>
<sequence length="220" mass="24965">YFLSHGKNVLCENNQFCDQDVQAQVKISLKSGEVRTKAAVVRSELDKGRYIMGNRTASLLTDAQLKEISTPYATNAIQTRAQALRTQNNESKQREIHSKEDTSLSPNDDKEDISLRTEIQESVPELTLEDEDFQFPSLDANGDDLSLLKISVDELLKSQAEDSELKPLFELAKVSHENDKKNQNFVVVNELLIKKHEDHVGDVRKLIVIPKKFRARIMSL</sequence>
<protein>
    <submittedName>
        <fullName evidence="2">Uncharacterized protein</fullName>
    </submittedName>
</protein>
<dbReference type="Proteomes" id="UP001497382">
    <property type="component" value="Unassembled WGS sequence"/>
</dbReference>